<accession>A0ABV7H1F3</accession>
<dbReference type="InterPro" id="IPR047798">
    <property type="entry name" value="BPSS1780-like"/>
</dbReference>
<dbReference type="EMBL" id="JBHRTI010000003">
    <property type="protein sequence ID" value="MFC3146386.1"/>
    <property type="molecule type" value="Genomic_DNA"/>
</dbReference>
<feature type="transmembrane region" description="Helical" evidence="1">
    <location>
        <begin position="225"/>
        <end position="245"/>
    </location>
</feature>
<gene>
    <name evidence="2" type="ORF">ACFOEN_01875</name>
</gene>
<keyword evidence="1" id="KW-0812">Transmembrane</keyword>
<comment type="caution">
    <text evidence="2">The sequence shown here is derived from an EMBL/GenBank/DDBJ whole genome shotgun (WGS) entry which is preliminary data.</text>
</comment>
<evidence type="ECO:0000313" key="2">
    <source>
        <dbReference type="EMBL" id="MFC3146386.1"/>
    </source>
</evidence>
<reference evidence="3" key="1">
    <citation type="journal article" date="2019" name="Int. J. Syst. Evol. Microbiol.">
        <title>The Global Catalogue of Microorganisms (GCM) 10K type strain sequencing project: providing services to taxonomists for standard genome sequencing and annotation.</title>
        <authorList>
            <consortium name="The Broad Institute Genomics Platform"/>
            <consortium name="The Broad Institute Genome Sequencing Center for Infectious Disease"/>
            <person name="Wu L."/>
            <person name="Ma J."/>
        </authorList>
    </citation>
    <scope>NUCLEOTIDE SEQUENCE [LARGE SCALE GENOMIC DNA]</scope>
    <source>
        <strain evidence="3">KCTC 52168</strain>
    </source>
</reference>
<dbReference type="RefSeq" id="WP_377300658.1">
    <property type="nucleotide sequence ID" value="NZ_CP180191.1"/>
</dbReference>
<sequence>MSNISIRQVPASHGVQWIKRGLAIMMAQPLAVHGAFFFYLLSTLLLQQVPVLGGLLPALVAPALVAGVMTVIRSAALQTTPSAGQLVIGFRDPAARTQLLLGGVLYLIGFFIAMLASTLGDGGMLFGGAILGKPIDASPQNINALTLAQFIALAALMPTVFAFWFAPQFMAWHAMGFAKACFFSFFGCVRNFGAIIVMFGSFLIILLIGALVVSLFAMIFGSEGIATVMMVPIGLFCLVLVFCTFHASYEDVVVIAAPEPALSENMNDPTP</sequence>
<evidence type="ECO:0000256" key="1">
    <source>
        <dbReference type="SAM" id="Phobius"/>
    </source>
</evidence>
<dbReference type="Proteomes" id="UP001595556">
    <property type="component" value="Unassembled WGS sequence"/>
</dbReference>
<feature type="transmembrane region" description="Helical" evidence="1">
    <location>
        <begin position="144"/>
        <end position="165"/>
    </location>
</feature>
<feature type="transmembrane region" description="Helical" evidence="1">
    <location>
        <begin position="22"/>
        <end position="42"/>
    </location>
</feature>
<keyword evidence="1" id="KW-1133">Transmembrane helix</keyword>
<evidence type="ECO:0000313" key="3">
    <source>
        <dbReference type="Proteomes" id="UP001595556"/>
    </source>
</evidence>
<feature type="transmembrane region" description="Helical" evidence="1">
    <location>
        <begin position="104"/>
        <end position="132"/>
    </location>
</feature>
<keyword evidence="1" id="KW-0472">Membrane</keyword>
<protein>
    <submittedName>
        <fullName evidence="2">BPSS1780 family membrane protein</fullName>
    </submittedName>
</protein>
<feature type="transmembrane region" description="Helical" evidence="1">
    <location>
        <begin position="196"/>
        <end position="219"/>
    </location>
</feature>
<dbReference type="NCBIfam" id="NF041043">
    <property type="entry name" value="BPSS1780_fam"/>
    <property type="match status" value="1"/>
</dbReference>
<keyword evidence="3" id="KW-1185">Reference proteome</keyword>
<feature type="transmembrane region" description="Helical" evidence="1">
    <location>
        <begin position="49"/>
        <end position="72"/>
    </location>
</feature>
<name>A0ABV7H1F3_9BURK</name>
<organism evidence="2 3">
    <name type="scientific">Piscinibacterium candidicorallinum</name>
    <dbReference type="NCBI Taxonomy" id="1793872"/>
    <lineage>
        <taxon>Bacteria</taxon>
        <taxon>Pseudomonadati</taxon>
        <taxon>Pseudomonadota</taxon>
        <taxon>Betaproteobacteria</taxon>
        <taxon>Burkholderiales</taxon>
        <taxon>Piscinibacterium</taxon>
    </lineage>
</organism>
<proteinExistence type="predicted"/>